<dbReference type="PRINTS" id="PR00395">
    <property type="entry name" value="RIBOSOMALS2"/>
</dbReference>
<dbReference type="GO" id="GO:0006412">
    <property type="term" value="P:translation"/>
    <property type="evidence" value="ECO:0007669"/>
    <property type="project" value="UniProtKB-UniRule"/>
</dbReference>
<evidence type="ECO:0000313" key="7">
    <source>
        <dbReference type="EMBL" id="QED23395.1"/>
    </source>
</evidence>
<dbReference type="PANTHER" id="PTHR12534:SF0">
    <property type="entry name" value="SMALL RIBOSOMAL SUBUNIT PROTEIN US2M"/>
    <property type="match status" value="1"/>
</dbReference>
<comment type="similarity">
    <text evidence="1 5">Belongs to the universal ribosomal protein uS2 family.</text>
</comment>
<proteinExistence type="inferred from homology"/>
<evidence type="ECO:0000313" key="8">
    <source>
        <dbReference type="Proteomes" id="UP000321934"/>
    </source>
</evidence>
<keyword evidence="3 5" id="KW-0687">Ribonucleoprotein</keyword>
<protein>
    <recommendedName>
        <fullName evidence="4 5">Small ribosomal subunit protein uS2</fullName>
    </recommendedName>
</protein>
<organism evidence="7 8">
    <name type="scientific">Candidatus Deianiraea vastatrix</name>
    <dbReference type="NCBI Taxonomy" id="2163644"/>
    <lineage>
        <taxon>Bacteria</taxon>
        <taxon>Pseudomonadati</taxon>
        <taxon>Pseudomonadota</taxon>
        <taxon>Alphaproteobacteria</taxon>
        <taxon>Rickettsiales</taxon>
        <taxon>Candidatus Deianiraeaceae</taxon>
        <taxon>Candidatus Deianiraea</taxon>
    </lineage>
</organism>
<evidence type="ECO:0000256" key="5">
    <source>
        <dbReference type="HAMAP-Rule" id="MF_00291"/>
    </source>
</evidence>
<dbReference type="InterPro" id="IPR001865">
    <property type="entry name" value="Ribosomal_uS2"/>
</dbReference>
<dbReference type="GO" id="GO:0022627">
    <property type="term" value="C:cytosolic small ribosomal subunit"/>
    <property type="evidence" value="ECO:0007669"/>
    <property type="project" value="TreeGrafter"/>
</dbReference>
<dbReference type="NCBIfam" id="TIGR01011">
    <property type="entry name" value="rpsB_bact"/>
    <property type="match status" value="1"/>
</dbReference>
<gene>
    <name evidence="5" type="primary">rpsB</name>
    <name evidence="7" type="ORF">Deia_00601</name>
</gene>
<evidence type="ECO:0000256" key="1">
    <source>
        <dbReference type="ARBA" id="ARBA00006242"/>
    </source>
</evidence>
<dbReference type="OrthoDB" id="9808036at2"/>
<feature type="region of interest" description="Disordered" evidence="6">
    <location>
        <begin position="267"/>
        <end position="299"/>
    </location>
</feature>
<dbReference type="PANTHER" id="PTHR12534">
    <property type="entry name" value="30S RIBOSOMAL PROTEIN S2 PROKARYOTIC AND ORGANELLAR"/>
    <property type="match status" value="1"/>
</dbReference>
<accession>A0A5B8XET0</accession>
<name>A0A5B8XET0_9RICK</name>
<dbReference type="Proteomes" id="UP000321934">
    <property type="component" value="Chromosome"/>
</dbReference>
<evidence type="ECO:0000256" key="4">
    <source>
        <dbReference type="ARBA" id="ARBA00035256"/>
    </source>
</evidence>
<dbReference type="Gene3D" id="1.10.287.610">
    <property type="entry name" value="Helix hairpin bin"/>
    <property type="match status" value="1"/>
</dbReference>
<keyword evidence="2 5" id="KW-0689">Ribosomal protein</keyword>
<dbReference type="CDD" id="cd01425">
    <property type="entry name" value="RPS2"/>
    <property type="match status" value="1"/>
</dbReference>
<dbReference type="EMBL" id="CP029077">
    <property type="protein sequence ID" value="QED23395.1"/>
    <property type="molecule type" value="Genomic_DNA"/>
</dbReference>
<evidence type="ECO:0000256" key="3">
    <source>
        <dbReference type="ARBA" id="ARBA00023274"/>
    </source>
</evidence>
<evidence type="ECO:0000256" key="2">
    <source>
        <dbReference type="ARBA" id="ARBA00022980"/>
    </source>
</evidence>
<keyword evidence="8" id="KW-1185">Reference proteome</keyword>
<dbReference type="Pfam" id="PF00318">
    <property type="entry name" value="Ribosomal_S2"/>
    <property type="match status" value="1"/>
</dbReference>
<sequence length="320" mass="35984">MTSSSEKKQKFNKSASSVLPFFTIEDLIANSVHFGHKTSTWNHKMKPYIFGERNGIHIIDVRKTHSQLVTALYSIYNAVKSGKSVLFVSTRQGVRDIVRDYAIKCGQPYVTHRWLGGMLTNWRTIVISIKKIKKYEKILSEVDDKGRHSVYSKKELGVISKSLDKLKVYFDGLRTVTSRPDIVVVFDTNKDSIAIAEADSLCISSIGIADTNSSIERLEHVIPCNDDSRKAIKFIAGLFCDTILRAIKDYVSSYNIDINNDQKSSTKNLINLNQKSSKKKDTNNEKNTETNASFSTETRQIVENVAESDSEEAVLPTTSI</sequence>
<dbReference type="HAMAP" id="MF_00291_B">
    <property type="entry name" value="Ribosomal_uS2_B"/>
    <property type="match status" value="1"/>
</dbReference>
<dbReference type="InterPro" id="IPR005706">
    <property type="entry name" value="Ribosomal_uS2_bac/mit/plastid"/>
</dbReference>
<reference evidence="7 8" key="1">
    <citation type="journal article" date="2019" name="ISME J.">
        <title>Deianiraea, an extracellular bacterium associated with the ciliate Paramecium, suggests an alternative scenario for the evolution of Rickettsiales.</title>
        <authorList>
            <person name="Castelli M."/>
            <person name="Sabaneyeva E."/>
            <person name="Lanzoni O."/>
            <person name="Lebedeva N."/>
            <person name="Floriano A.M."/>
            <person name="Gaiarsa S."/>
            <person name="Benken K."/>
            <person name="Modeo L."/>
            <person name="Bandi C."/>
            <person name="Potekhin A."/>
            <person name="Sassera D."/>
            <person name="Petroni G."/>
        </authorList>
    </citation>
    <scope>NUCLEOTIDE SEQUENCE [LARGE SCALE GENOMIC DNA]</scope>
    <source>
        <strain evidence="7">CyL4-1</strain>
    </source>
</reference>
<feature type="compositionally biased region" description="Basic and acidic residues" evidence="6">
    <location>
        <begin position="279"/>
        <end position="288"/>
    </location>
</feature>
<dbReference type="Gene3D" id="3.40.50.10490">
    <property type="entry name" value="Glucose-6-phosphate isomerase like protein, domain 1"/>
    <property type="match status" value="1"/>
</dbReference>
<dbReference type="RefSeq" id="WP_146820668.1">
    <property type="nucleotide sequence ID" value="NZ_CP029077.1"/>
</dbReference>
<dbReference type="AlphaFoldDB" id="A0A5B8XET0"/>
<evidence type="ECO:0000256" key="6">
    <source>
        <dbReference type="SAM" id="MobiDB-lite"/>
    </source>
</evidence>
<dbReference type="GO" id="GO:0003735">
    <property type="term" value="F:structural constituent of ribosome"/>
    <property type="evidence" value="ECO:0007669"/>
    <property type="project" value="InterPro"/>
</dbReference>
<dbReference type="SUPFAM" id="SSF52313">
    <property type="entry name" value="Ribosomal protein S2"/>
    <property type="match status" value="1"/>
</dbReference>
<dbReference type="InterPro" id="IPR023591">
    <property type="entry name" value="Ribosomal_uS2_flav_dom_sf"/>
</dbReference>